<dbReference type="EMBL" id="CP022048">
    <property type="protein sequence ID" value="ASE39379.1"/>
    <property type="molecule type" value="Genomic_DNA"/>
</dbReference>
<dbReference type="InterPro" id="IPR036086">
    <property type="entry name" value="ParB/Sulfiredoxin_sf"/>
</dbReference>
<sequence>MARGDETPMTAQPAVMIDPPAVRSVVRVKIAQIDASERLREISEAHAQVIAASMLEHEKAGGRRQLQAVELVQRGDGYRLVYGAHRLRAHQINGWEEIDAEIVTLTDAGLRLREIDENLIRHELTALDRARFLSERKRLYEALNPASKHGGDRRSDQVANMAVWSFSADIAEKTGMSDRTVRRAVALIENLSPAAITRLRDTPLASNQAALEALSKQPHERQLAALDQMFAAENPAPSVNAAFDRLDGKVVKPAAELKVSKLIDQWGRMGAKERGEFLAFLAAADLPKGWTVEKGQ</sequence>
<dbReference type="SUPFAM" id="SSF110849">
    <property type="entry name" value="ParB/Sulfiredoxin"/>
    <property type="match status" value="1"/>
</dbReference>
<organism evidence="2 3">
    <name type="scientific">Brevundimonas vesicularis</name>
    <name type="common">Pseudomonas vesicularis</name>
    <dbReference type="NCBI Taxonomy" id="41276"/>
    <lineage>
        <taxon>Bacteria</taxon>
        <taxon>Pseudomonadati</taxon>
        <taxon>Pseudomonadota</taxon>
        <taxon>Alphaproteobacteria</taxon>
        <taxon>Caulobacterales</taxon>
        <taxon>Caulobacteraceae</taxon>
        <taxon>Brevundimonas</taxon>
    </lineage>
</organism>
<dbReference type="SMART" id="SM00470">
    <property type="entry name" value="ParB"/>
    <property type="match status" value="1"/>
</dbReference>
<evidence type="ECO:0000259" key="1">
    <source>
        <dbReference type="SMART" id="SM00470"/>
    </source>
</evidence>
<dbReference type="InterPro" id="IPR003115">
    <property type="entry name" value="ParB_N"/>
</dbReference>
<feature type="domain" description="ParB-like N-terminal" evidence="1">
    <location>
        <begin position="26"/>
        <end position="119"/>
    </location>
</feature>
<dbReference type="Gene3D" id="1.10.10.2830">
    <property type="match status" value="1"/>
</dbReference>
<dbReference type="Gene3D" id="3.90.1530.30">
    <property type="match status" value="1"/>
</dbReference>
<dbReference type="KEGG" id="bvc:CEP68_07600"/>
<name>A0A1Z3U7X7_BREVE</name>
<gene>
    <name evidence="2" type="ORF">CEP68_07600</name>
</gene>
<dbReference type="Pfam" id="PF02195">
    <property type="entry name" value="ParB_N"/>
    <property type="match status" value="1"/>
</dbReference>
<proteinExistence type="predicted"/>
<dbReference type="AlphaFoldDB" id="A0A1Z3U7X7"/>
<dbReference type="SUPFAM" id="SSF109709">
    <property type="entry name" value="KorB DNA-binding domain-like"/>
    <property type="match status" value="1"/>
</dbReference>
<dbReference type="Proteomes" id="UP000197050">
    <property type="component" value="Chromosome"/>
</dbReference>
<reference evidence="3" key="1">
    <citation type="submission" date="2017-06" db="EMBL/GenBank/DDBJ databases">
        <title>FDA dAtabase for Regulatory Grade micrObial Sequences (FDA-ARGOS): Supporting development and validation of Infectious Disease Dx tests.</title>
        <authorList>
            <person name="Minogue T."/>
            <person name="Wolcott M."/>
            <person name="Wasieloski L."/>
            <person name="Aguilar W."/>
            <person name="Moore D."/>
            <person name="Tallon L."/>
            <person name="Sadzewicz L."/>
            <person name="Sengamalay N."/>
            <person name="Ott S."/>
            <person name="Godinez A."/>
            <person name="Nagaraj S."/>
            <person name="Nadendla S."/>
            <person name="Geyer C."/>
            <person name="Sichtig H."/>
        </authorList>
    </citation>
    <scope>NUCLEOTIDE SEQUENCE [LARGE SCALE GENOMIC DNA]</scope>
    <source>
        <strain evidence="3">FDAARGOS_289</strain>
    </source>
</reference>
<accession>A0A1Z3U7X7</accession>
<protein>
    <submittedName>
        <fullName evidence="2">Chromosome partitioning protein ParB</fullName>
    </submittedName>
</protein>
<evidence type="ECO:0000313" key="3">
    <source>
        <dbReference type="Proteomes" id="UP000197050"/>
    </source>
</evidence>
<evidence type="ECO:0000313" key="2">
    <source>
        <dbReference type="EMBL" id="ASE39379.1"/>
    </source>
</evidence>